<dbReference type="EMBL" id="PGFA01000005">
    <property type="protein sequence ID" value="PJJ47888.1"/>
    <property type="molecule type" value="Genomic_DNA"/>
</dbReference>
<dbReference type="Pfam" id="PF18962">
    <property type="entry name" value="Por_Secre_tail"/>
    <property type="match status" value="1"/>
</dbReference>
<dbReference type="RefSeq" id="WP_100338814.1">
    <property type="nucleotide sequence ID" value="NZ_PGFA01000005.1"/>
</dbReference>
<gene>
    <name evidence="3" type="ORF">CLV45_4578</name>
</gene>
<dbReference type="Proteomes" id="UP000228535">
    <property type="component" value="Unassembled WGS sequence"/>
</dbReference>
<dbReference type="InterPro" id="IPR026444">
    <property type="entry name" value="Secre_tail"/>
</dbReference>
<reference evidence="3 4" key="1">
    <citation type="submission" date="2017-11" db="EMBL/GenBank/DDBJ databases">
        <title>Genomic Encyclopedia of Archaeal and Bacterial Type Strains, Phase II (KMG-II): From Individual Species to Whole Genera.</title>
        <authorList>
            <person name="Goeker M."/>
        </authorList>
    </citation>
    <scope>NUCLEOTIDE SEQUENCE [LARGE SCALE GENOMIC DNA]</scope>
    <source>
        <strain evidence="3 4">DSM 11115</strain>
    </source>
</reference>
<feature type="signal peptide" evidence="1">
    <location>
        <begin position="1"/>
        <end position="20"/>
    </location>
</feature>
<protein>
    <submittedName>
        <fullName evidence="3">Putative secreted protein (Por secretion system target)</fullName>
    </submittedName>
</protein>
<comment type="caution">
    <text evidence="3">The sequence shown here is derived from an EMBL/GenBank/DDBJ whole genome shotgun (WGS) entry which is preliminary data.</text>
</comment>
<accession>A0A2M9AQC1</accession>
<evidence type="ECO:0000259" key="2">
    <source>
        <dbReference type="Pfam" id="PF18962"/>
    </source>
</evidence>
<keyword evidence="1" id="KW-0732">Signal</keyword>
<dbReference type="AlphaFoldDB" id="A0A2M9AQC1"/>
<dbReference type="NCBIfam" id="TIGR04183">
    <property type="entry name" value="Por_Secre_tail"/>
    <property type="match status" value="1"/>
</dbReference>
<evidence type="ECO:0000256" key="1">
    <source>
        <dbReference type="SAM" id="SignalP"/>
    </source>
</evidence>
<organism evidence="3 4">
    <name type="scientific">Hymenobacter chitinivorans DSM 11115</name>
    <dbReference type="NCBI Taxonomy" id="1121954"/>
    <lineage>
        <taxon>Bacteria</taxon>
        <taxon>Pseudomonadati</taxon>
        <taxon>Bacteroidota</taxon>
        <taxon>Cytophagia</taxon>
        <taxon>Cytophagales</taxon>
        <taxon>Hymenobacteraceae</taxon>
        <taxon>Hymenobacter</taxon>
    </lineage>
</organism>
<dbReference type="Gene3D" id="2.40.128.720">
    <property type="match status" value="2"/>
</dbReference>
<evidence type="ECO:0000313" key="4">
    <source>
        <dbReference type="Proteomes" id="UP000228535"/>
    </source>
</evidence>
<feature type="chain" id="PRO_5014760628" evidence="1">
    <location>
        <begin position="21"/>
        <end position="443"/>
    </location>
</feature>
<feature type="domain" description="Secretion system C-terminal sorting" evidence="2">
    <location>
        <begin position="371"/>
        <end position="441"/>
    </location>
</feature>
<keyword evidence="4" id="KW-1185">Reference proteome</keyword>
<evidence type="ECO:0000313" key="3">
    <source>
        <dbReference type="EMBL" id="PJJ47888.1"/>
    </source>
</evidence>
<proteinExistence type="predicted"/>
<dbReference type="OrthoDB" id="873209at2"/>
<sequence>MRIVTLLTGLLLGTTFGASAQVATPTRQLPESRSRQLLHAAPASAAGSAPALRHATSLSQPGRAVHHSWNSTNNSWTKATVETYAYDAQGRLTQEAVADSATQAPLYRSLYSYNGQGLNTEEVYQTWSGTAWLNTGRYAATYDARGSITEALYQEWTGSAWLTNDGNRYQLTYNSAGVLLTQVVQDFDMGTFVNSQKLTYSVSTNNEWTSMVEQRWEQGAWQDQARFTYTWHNWSKRQYATVLQETWQGQWQPATRFTYVFGANDSFTVTAEENVRGGSWQNFFREKLTYDAQHNNTEYTSEEWLNNAWSLEYGERTTRRYASTGELLRLLTQVYEPSRTASYVNSDLYTYSAFVLLSNTGPAARNLAAEIYPNPTTGLVTLRWNGAARSAAVLNLLGQTVRTVPLPAGATTHALDLSALPAGVYSIRLQTAAGSVTQRLVKQ</sequence>
<name>A0A2M9AQC1_9BACT</name>